<evidence type="ECO:0000259" key="17">
    <source>
        <dbReference type="Pfam" id="PF02233"/>
    </source>
</evidence>
<dbReference type="SUPFAM" id="SSF52467">
    <property type="entry name" value="DHS-like NAD/FAD-binding domain"/>
    <property type="match status" value="1"/>
</dbReference>
<keyword evidence="10 15" id="KW-1278">Translocase</keyword>
<feature type="transmembrane region" description="Helical" evidence="16">
    <location>
        <begin position="6"/>
        <end position="26"/>
    </location>
</feature>
<keyword evidence="19" id="KW-1185">Reference proteome</keyword>
<keyword evidence="7 15" id="KW-0997">Cell inner membrane</keyword>
<dbReference type="GO" id="GO:0008750">
    <property type="term" value="F:proton-translocating NAD(P)+ transhydrogenase activity"/>
    <property type="evidence" value="ECO:0007669"/>
    <property type="project" value="UniProtKB-EC"/>
</dbReference>
<proteinExistence type="inferred from homology"/>
<evidence type="ECO:0000256" key="12">
    <source>
        <dbReference type="ARBA" id="ARBA00023027"/>
    </source>
</evidence>
<dbReference type="PIRSF" id="PIRSF000204">
    <property type="entry name" value="PNTB"/>
    <property type="match status" value="1"/>
</dbReference>
<evidence type="ECO:0000256" key="8">
    <source>
        <dbReference type="ARBA" id="ARBA00022692"/>
    </source>
</evidence>
<evidence type="ECO:0000256" key="15">
    <source>
        <dbReference type="PIRNR" id="PIRNR000204"/>
    </source>
</evidence>
<evidence type="ECO:0000256" key="16">
    <source>
        <dbReference type="SAM" id="Phobius"/>
    </source>
</evidence>
<evidence type="ECO:0000256" key="9">
    <source>
        <dbReference type="ARBA" id="ARBA00022857"/>
    </source>
</evidence>
<feature type="transmembrane region" description="Helical" evidence="16">
    <location>
        <begin position="187"/>
        <end position="208"/>
    </location>
</feature>
<keyword evidence="11 16" id="KW-1133">Transmembrane helix</keyword>
<keyword evidence="13 15" id="KW-0472">Membrane</keyword>
<organism evidence="18 19">
    <name type="scientific">Phytohabitans houttuyneae</name>
    <dbReference type="NCBI Taxonomy" id="1076126"/>
    <lineage>
        <taxon>Bacteria</taxon>
        <taxon>Bacillati</taxon>
        <taxon>Actinomycetota</taxon>
        <taxon>Actinomycetes</taxon>
        <taxon>Micromonosporales</taxon>
        <taxon>Micromonosporaceae</taxon>
    </lineage>
</organism>
<feature type="transmembrane region" description="Helical" evidence="16">
    <location>
        <begin position="38"/>
        <end position="57"/>
    </location>
</feature>
<name>A0A6V8KJV3_9ACTN</name>
<evidence type="ECO:0000256" key="1">
    <source>
        <dbReference type="ARBA" id="ARBA00003943"/>
    </source>
</evidence>
<dbReference type="EC" id="7.1.1.1" evidence="4 15"/>
<dbReference type="GO" id="GO:0005886">
    <property type="term" value="C:plasma membrane"/>
    <property type="evidence" value="ECO:0007669"/>
    <property type="project" value="UniProtKB-SubCell"/>
</dbReference>
<dbReference type="PANTHER" id="PTHR44758:SF1">
    <property type="entry name" value="NAD(P) TRANSHYDROGENASE SUBUNIT BETA"/>
    <property type="match status" value="1"/>
</dbReference>
<evidence type="ECO:0000256" key="11">
    <source>
        <dbReference type="ARBA" id="ARBA00022989"/>
    </source>
</evidence>
<dbReference type="InterPro" id="IPR034300">
    <property type="entry name" value="PNTB-like"/>
</dbReference>
<keyword evidence="6 15" id="KW-1003">Cell membrane</keyword>
<dbReference type="Gene3D" id="3.40.50.1220">
    <property type="entry name" value="TPP-binding domain"/>
    <property type="match status" value="1"/>
</dbReference>
<comment type="function">
    <text evidence="1 15">The transhydrogenation between NADH and NADP is coupled to respiration and ATP hydrolysis and functions as a proton pump across the membrane.</text>
</comment>
<feature type="transmembrane region" description="Helical" evidence="16">
    <location>
        <begin position="240"/>
        <end position="261"/>
    </location>
</feature>
<evidence type="ECO:0000256" key="6">
    <source>
        <dbReference type="ARBA" id="ARBA00022475"/>
    </source>
</evidence>
<comment type="catalytic activity">
    <reaction evidence="14 15">
        <text>NAD(+) + NADPH + H(+)(in) = NADH + NADP(+) + H(+)(out)</text>
        <dbReference type="Rhea" id="RHEA:47992"/>
        <dbReference type="ChEBI" id="CHEBI:15378"/>
        <dbReference type="ChEBI" id="CHEBI:57540"/>
        <dbReference type="ChEBI" id="CHEBI:57783"/>
        <dbReference type="ChEBI" id="CHEBI:57945"/>
        <dbReference type="ChEBI" id="CHEBI:58349"/>
        <dbReference type="EC" id="7.1.1.1"/>
    </reaction>
</comment>
<dbReference type="EMBL" id="BLPF01000002">
    <property type="protein sequence ID" value="GFJ80955.1"/>
    <property type="molecule type" value="Genomic_DNA"/>
</dbReference>
<protein>
    <recommendedName>
        <fullName evidence="5 15">NAD(P) transhydrogenase subunit beta</fullName>
        <ecNumber evidence="4 15">7.1.1.1</ecNumber>
    </recommendedName>
    <alternativeName>
        <fullName evidence="15">Nicotinamide nucleotide transhydrogenase subunit beta</fullName>
    </alternativeName>
</protein>
<keyword evidence="8 16" id="KW-0812">Transmembrane</keyword>
<dbReference type="GO" id="GO:0050661">
    <property type="term" value="F:NADP binding"/>
    <property type="evidence" value="ECO:0007669"/>
    <property type="project" value="InterPro"/>
</dbReference>
<feature type="domain" description="NADP transhydrogenase beta-like" evidence="17">
    <location>
        <begin position="9"/>
        <end position="459"/>
    </location>
</feature>
<feature type="transmembrane region" description="Helical" evidence="16">
    <location>
        <begin position="215"/>
        <end position="234"/>
    </location>
</feature>
<sequence length="466" mass="45596">MSTVETVVRLAYLAAATCFVLGLHLMNTPATARRGNRLSIAGMLLAVAATLVLLVDSGDTSPAGWIVLAAGAVVGSVAGLWAARAVPMTAMPQLVSLFNAVGGGAAALVAIPELAPPADAASVRVPAALDVVIGALTFAGSLVAAGKLQGLVPGRPVLFPGARVVGGALAVIGAVAAGVLVRGYGGGAAVAVLAAAALALGVALVLPIGGADMPVVISLLNACTGTAVAMAGFVTDNSVLVVAGALVGASGAILTALMAAAMNRSLAAILLGGYGTGDGASGPSGSGGAPVRAVTADDAAIQLAYARRVVVVPGYGLAAAQAQHALHELATVLSARGTEVTYAIHPVAGRMPGHMNVLLAEANIPYSDMQELDAANAALPLADVALVVGANDVTNPAARRPGNAISGMPILDVDRAAAVIVVKRSMGHGYAGIDNELYTDPKTGMLFADARAGLAALTAAVKTLVG</sequence>
<keyword evidence="9 15" id="KW-0521">NADP</keyword>
<evidence type="ECO:0000313" key="18">
    <source>
        <dbReference type="EMBL" id="GFJ80955.1"/>
    </source>
</evidence>
<keyword evidence="12 15" id="KW-0520">NAD</keyword>
<dbReference type="InterPro" id="IPR012136">
    <property type="entry name" value="NADH_DH_b"/>
</dbReference>
<evidence type="ECO:0000256" key="10">
    <source>
        <dbReference type="ARBA" id="ARBA00022967"/>
    </source>
</evidence>
<reference evidence="18 19" key="1">
    <citation type="submission" date="2020-03" db="EMBL/GenBank/DDBJ databases">
        <title>Whole genome shotgun sequence of Phytohabitans houttuyneae NBRC 108639.</title>
        <authorList>
            <person name="Komaki H."/>
            <person name="Tamura T."/>
        </authorList>
    </citation>
    <scope>NUCLEOTIDE SEQUENCE [LARGE SCALE GENOMIC DNA]</scope>
    <source>
        <strain evidence="18 19">NBRC 108639</strain>
    </source>
</reference>
<evidence type="ECO:0000256" key="4">
    <source>
        <dbReference type="ARBA" id="ARBA00012943"/>
    </source>
</evidence>
<dbReference type="PANTHER" id="PTHR44758">
    <property type="entry name" value="NAD(P) TRANSHYDROGENASE SUBUNIT BETA"/>
    <property type="match status" value="1"/>
</dbReference>
<dbReference type="InterPro" id="IPR029035">
    <property type="entry name" value="DHS-like_NAD/FAD-binding_dom"/>
</dbReference>
<evidence type="ECO:0000256" key="7">
    <source>
        <dbReference type="ARBA" id="ARBA00022519"/>
    </source>
</evidence>
<feature type="transmembrane region" description="Helical" evidence="16">
    <location>
        <begin position="157"/>
        <end position="181"/>
    </location>
</feature>
<evidence type="ECO:0000256" key="3">
    <source>
        <dbReference type="ARBA" id="ARBA00007919"/>
    </source>
</evidence>
<evidence type="ECO:0000256" key="14">
    <source>
        <dbReference type="ARBA" id="ARBA00048202"/>
    </source>
</evidence>
<evidence type="ECO:0000313" key="19">
    <source>
        <dbReference type="Proteomes" id="UP000482800"/>
    </source>
</evidence>
<dbReference type="Proteomes" id="UP000482800">
    <property type="component" value="Unassembled WGS sequence"/>
</dbReference>
<dbReference type="RefSeq" id="WP_173059440.1">
    <property type="nucleotide sequence ID" value="NZ_BAABGO010000081.1"/>
</dbReference>
<feature type="transmembrane region" description="Helical" evidence="16">
    <location>
        <begin position="94"/>
        <end position="115"/>
    </location>
</feature>
<accession>A0A6V8KJV3</accession>
<gene>
    <name evidence="18" type="primary">pntB</name>
    <name evidence="18" type="ORF">Phou_051350</name>
</gene>
<dbReference type="Pfam" id="PF02233">
    <property type="entry name" value="PNTB"/>
    <property type="match status" value="1"/>
</dbReference>
<reference evidence="18 19" key="2">
    <citation type="submission" date="2020-03" db="EMBL/GenBank/DDBJ databases">
        <authorList>
            <person name="Ichikawa N."/>
            <person name="Kimura A."/>
            <person name="Kitahashi Y."/>
            <person name="Uohara A."/>
        </authorList>
    </citation>
    <scope>NUCLEOTIDE SEQUENCE [LARGE SCALE GENOMIC DNA]</scope>
    <source>
        <strain evidence="18 19">NBRC 108639</strain>
    </source>
</reference>
<comment type="subcellular location">
    <subcellularLocation>
        <location evidence="2">Cell inner membrane</location>
        <topology evidence="2">Multi-pass membrane protein</topology>
    </subcellularLocation>
</comment>
<dbReference type="AlphaFoldDB" id="A0A6V8KJV3"/>
<evidence type="ECO:0000256" key="5">
    <source>
        <dbReference type="ARBA" id="ARBA00014581"/>
    </source>
</evidence>
<comment type="caution">
    <text evidence="18">The sequence shown here is derived from an EMBL/GenBank/DDBJ whole genome shotgun (WGS) entry which is preliminary data.</text>
</comment>
<evidence type="ECO:0000256" key="2">
    <source>
        <dbReference type="ARBA" id="ARBA00004429"/>
    </source>
</evidence>
<comment type="similarity">
    <text evidence="3 15">Belongs to the PNT beta subunit family.</text>
</comment>
<evidence type="ECO:0000256" key="13">
    <source>
        <dbReference type="ARBA" id="ARBA00023136"/>
    </source>
</evidence>
<feature type="transmembrane region" description="Helical" evidence="16">
    <location>
        <begin position="63"/>
        <end position="82"/>
    </location>
</feature>